<dbReference type="AlphaFoldDB" id="A0A5Q0H674"/>
<keyword evidence="3" id="KW-1185">Reference proteome</keyword>
<protein>
    <submittedName>
        <fullName evidence="2">Uncharacterized protein</fullName>
    </submittedName>
</protein>
<reference evidence="3" key="1">
    <citation type="journal article" date="2021" name="Curr. Microbiol.">
        <title>Complete genome of nocamycin-producing strain Saccharothrix syringae NRRL B-16468 reveals the biosynthetic potential for secondary metabolites.</title>
        <authorList>
            <person name="Mo X."/>
            <person name="Yang S."/>
        </authorList>
    </citation>
    <scope>NUCLEOTIDE SEQUENCE [LARGE SCALE GENOMIC DNA]</scope>
    <source>
        <strain evidence="3">ATCC 51364 / DSM 43886 / JCM 6844 / KCTC 9398 / NBRC 14523 / NRRL B-16468 / INA 2240</strain>
    </source>
</reference>
<name>A0A5Q0H674_SACSY</name>
<accession>A0A5Q0H674</accession>
<proteinExistence type="predicted"/>
<dbReference type="Proteomes" id="UP000325787">
    <property type="component" value="Chromosome"/>
</dbReference>
<dbReference type="KEGG" id="ssyi:EKG83_32125"/>
<sequence length="108" mass="11401">MGDTVATAVGGGRAWPRTKWRGDWPAGRGGRASGAARAGGVRPDGALRASGAGPEDRLTAQQARIDHHIRNTFAHPVIRSRVEPVRPVTPAGDFTDAARAPRLRYSAP</sequence>
<organism evidence="2 3">
    <name type="scientific">Saccharothrix syringae</name>
    <name type="common">Nocardiopsis syringae</name>
    <dbReference type="NCBI Taxonomy" id="103733"/>
    <lineage>
        <taxon>Bacteria</taxon>
        <taxon>Bacillati</taxon>
        <taxon>Actinomycetota</taxon>
        <taxon>Actinomycetes</taxon>
        <taxon>Pseudonocardiales</taxon>
        <taxon>Pseudonocardiaceae</taxon>
        <taxon>Saccharothrix</taxon>
    </lineage>
</organism>
<evidence type="ECO:0000313" key="3">
    <source>
        <dbReference type="Proteomes" id="UP000325787"/>
    </source>
</evidence>
<dbReference type="EMBL" id="CP034550">
    <property type="protein sequence ID" value="QFZ21415.1"/>
    <property type="molecule type" value="Genomic_DNA"/>
</dbReference>
<gene>
    <name evidence="2" type="ORF">EKG83_32125</name>
</gene>
<evidence type="ECO:0000313" key="2">
    <source>
        <dbReference type="EMBL" id="QFZ21415.1"/>
    </source>
</evidence>
<dbReference type="RefSeq" id="WP_153278592.1">
    <property type="nucleotide sequence ID" value="NZ_CP034550.1"/>
</dbReference>
<evidence type="ECO:0000256" key="1">
    <source>
        <dbReference type="SAM" id="MobiDB-lite"/>
    </source>
</evidence>
<feature type="region of interest" description="Disordered" evidence="1">
    <location>
        <begin position="87"/>
        <end position="108"/>
    </location>
</feature>
<feature type="region of interest" description="Disordered" evidence="1">
    <location>
        <begin position="1"/>
        <end position="58"/>
    </location>
</feature>